<evidence type="ECO:0000313" key="1">
    <source>
        <dbReference type="EMBL" id="WCD56143.1"/>
    </source>
</evidence>
<dbReference type="EMBL" id="OQ135104">
    <property type="protein sequence ID" value="WCD56143.1"/>
    <property type="molecule type" value="Genomic_DNA"/>
</dbReference>
<name>A0AAF0B4S6_9CAUD</name>
<sequence>MHQQSLAGVRQHLSSRGVAIARCPKGFEVWDTSKSRSTAETLPCLDSAYIHGIKMKPVIRWGHC</sequence>
<evidence type="ECO:0000313" key="2">
    <source>
        <dbReference type="Proteomes" id="UP001221122"/>
    </source>
</evidence>
<gene>
    <name evidence="1" type="primary">KSC_gp006</name>
</gene>
<keyword evidence="2" id="KW-1185">Reference proteome</keyword>
<organism evidence="1 2">
    <name type="scientific">Caulobacter phage KSC</name>
    <dbReference type="NCBI Taxonomy" id="3020398"/>
    <lineage>
        <taxon>Viruses</taxon>
        <taxon>Duplodnaviria</taxon>
        <taxon>Heunggongvirae</taxon>
        <taxon>Uroviricota</taxon>
        <taxon>Caudoviricetes</taxon>
        <taxon>Autographivirales</taxon>
        <taxon>Autonotataviridae</taxon>
        <taxon>Percyvirus</taxon>
        <taxon>Percyvirus KSC</taxon>
    </lineage>
</organism>
<proteinExistence type="predicted"/>
<accession>A0AAF0B4S6</accession>
<dbReference type="Proteomes" id="UP001221122">
    <property type="component" value="Segment"/>
</dbReference>
<reference evidence="2" key="1">
    <citation type="journal article" date="2024" name="Viruses">
        <title>New Genera and Species of Caulobacter and Brevundimonas Bacteriophages Provide Insights into Phage Genome Evolution.</title>
        <authorList>
            <person name="Ely B."/>
            <person name="Hils M."/>
            <person name="Clarke A."/>
            <person name="Albert M."/>
            <person name="Holness N."/>
            <person name="Lenski J."/>
            <person name="Mohammadi T."/>
        </authorList>
    </citation>
    <scope>NUCLEOTIDE SEQUENCE [LARGE SCALE GENOMIC DNA]</scope>
</reference>
<protein>
    <submittedName>
        <fullName evidence="1">Uncharacterized protein</fullName>
    </submittedName>
</protein>